<dbReference type="InterPro" id="IPR029510">
    <property type="entry name" value="Ald_DH_CS_GLU"/>
</dbReference>
<name>A0A926NS02_9BACI</name>
<dbReference type="InterPro" id="IPR016162">
    <property type="entry name" value="Ald_DH_N"/>
</dbReference>
<dbReference type="InterPro" id="IPR016163">
    <property type="entry name" value="Ald_DH_C"/>
</dbReference>
<dbReference type="GO" id="GO:0016620">
    <property type="term" value="F:oxidoreductase activity, acting on the aldehyde or oxo group of donors, NAD or NADP as acceptor"/>
    <property type="evidence" value="ECO:0007669"/>
    <property type="project" value="InterPro"/>
</dbReference>
<dbReference type="InterPro" id="IPR015590">
    <property type="entry name" value="Aldehyde_DH_dom"/>
</dbReference>
<dbReference type="RefSeq" id="WP_191161473.1">
    <property type="nucleotide sequence ID" value="NZ_JACXAI010000038.1"/>
</dbReference>
<organism evidence="6 7">
    <name type="scientific">Metabacillus arenae</name>
    <dbReference type="NCBI Taxonomy" id="2771434"/>
    <lineage>
        <taxon>Bacteria</taxon>
        <taxon>Bacillati</taxon>
        <taxon>Bacillota</taxon>
        <taxon>Bacilli</taxon>
        <taxon>Bacillales</taxon>
        <taxon>Bacillaceae</taxon>
        <taxon>Metabacillus</taxon>
    </lineage>
</organism>
<evidence type="ECO:0000256" key="3">
    <source>
        <dbReference type="PROSITE-ProRule" id="PRU10007"/>
    </source>
</evidence>
<dbReference type="Pfam" id="PF00171">
    <property type="entry name" value="Aldedh"/>
    <property type="match status" value="1"/>
</dbReference>
<dbReference type="Gene3D" id="3.40.309.10">
    <property type="entry name" value="Aldehyde Dehydrogenase, Chain A, domain 2"/>
    <property type="match status" value="1"/>
</dbReference>
<comment type="similarity">
    <text evidence="1 4">Belongs to the aldehyde dehydrogenase family.</text>
</comment>
<dbReference type="EMBL" id="JACXAI010000038">
    <property type="protein sequence ID" value="MBD1382872.1"/>
    <property type="molecule type" value="Genomic_DNA"/>
</dbReference>
<accession>A0A926NS02</accession>
<evidence type="ECO:0000313" key="6">
    <source>
        <dbReference type="EMBL" id="MBD1382872.1"/>
    </source>
</evidence>
<dbReference type="PANTHER" id="PTHR11699">
    <property type="entry name" value="ALDEHYDE DEHYDROGENASE-RELATED"/>
    <property type="match status" value="1"/>
</dbReference>
<evidence type="ECO:0000313" key="7">
    <source>
        <dbReference type="Proteomes" id="UP000626844"/>
    </source>
</evidence>
<evidence type="ECO:0000259" key="5">
    <source>
        <dbReference type="Pfam" id="PF00171"/>
    </source>
</evidence>
<dbReference type="InterPro" id="IPR016161">
    <property type="entry name" value="Ald_DH/histidinol_DH"/>
</dbReference>
<evidence type="ECO:0000256" key="4">
    <source>
        <dbReference type="RuleBase" id="RU003345"/>
    </source>
</evidence>
<dbReference type="Proteomes" id="UP000626844">
    <property type="component" value="Unassembled WGS sequence"/>
</dbReference>
<sequence length="489" mass="53347">MTESTLEKTSKCLNFINGEWVSSEKGGVLENINPANGEIISYLQNSTINDVNHAVESANKAKKSWRELSGAVRGEYLYKIAGELEKAKNDIATIMTQEMGKTYPESQGEVQRAIDIFKYYAGEGVRKVGDVVPSTAKNALMFTTRAPLGTVAVITPWNFPIAIPAWKIAPAFIYGNTVIFKPAQEASFTATKLVECMERANLPNGVMNLVHGSGSVVGKEISEHSGINGITFTGSNAVGKAIGKAAFDRGTKYQLEMGGKNPIIVLEDADIPRAVQATINGGMKSTGQKCTATSKVFVHERIYESFKKELLEEVAKLIVGNGLDSQTWLGPCASQKQMESVLSYIRKGIEEGADLIYGGNRLLEGDYRFGYYVEPAVFENVRSTMTIAQEEIFGPVIALTKFSSFREAIEQANDVKFGLSASIFTENIGSVIHFIQDIEVGLIRVNAETAGVEYQVPFGGMKQSSSHSREQGQAAIEFFTSIKTVYIQE</sequence>
<dbReference type="InterPro" id="IPR054869">
    <property type="entry name" value="AlphKGSA_gudD"/>
</dbReference>
<comment type="caution">
    <text evidence="6">The sequence shown here is derived from an EMBL/GenBank/DDBJ whole genome shotgun (WGS) entry which is preliminary data.</text>
</comment>
<dbReference type="Gene3D" id="3.40.605.10">
    <property type="entry name" value="Aldehyde Dehydrogenase, Chain A, domain 1"/>
    <property type="match status" value="1"/>
</dbReference>
<dbReference type="AlphaFoldDB" id="A0A926NS02"/>
<feature type="domain" description="Aldehyde dehydrogenase" evidence="5">
    <location>
        <begin position="20"/>
        <end position="485"/>
    </location>
</feature>
<dbReference type="FunFam" id="3.40.309.10:FF:000012">
    <property type="entry name" value="Betaine aldehyde dehydrogenase"/>
    <property type="match status" value="1"/>
</dbReference>
<dbReference type="SUPFAM" id="SSF53720">
    <property type="entry name" value="ALDH-like"/>
    <property type="match status" value="1"/>
</dbReference>
<proteinExistence type="inferred from homology"/>
<evidence type="ECO:0000256" key="2">
    <source>
        <dbReference type="ARBA" id="ARBA00023002"/>
    </source>
</evidence>
<dbReference type="NCBIfam" id="NF042993">
    <property type="entry name" value="AlphKGSA_gudD"/>
    <property type="match status" value="1"/>
</dbReference>
<feature type="active site" evidence="3">
    <location>
        <position position="256"/>
    </location>
</feature>
<dbReference type="PROSITE" id="PS00687">
    <property type="entry name" value="ALDEHYDE_DEHYDR_GLU"/>
    <property type="match status" value="1"/>
</dbReference>
<keyword evidence="2 4" id="KW-0560">Oxidoreductase</keyword>
<dbReference type="FunFam" id="3.40.605.10:FF:000007">
    <property type="entry name" value="NAD/NADP-dependent betaine aldehyde dehydrogenase"/>
    <property type="match status" value="1"/>
</dbReference>
<keyword evidence="7" id="KW-1185">Reference proteome</keyword>
<evidence type="ECO:0000256" key="1">
    <source>
        <dbReference type="ARBA" id="ARBA00009986"/>
    </source>
</evidence>
<gene>
    <name evidence="6" type="ORF">IC621_21970</name>
</gene>
<reference evidence="6" key="1">
    <citation type="submission" date="2020-09" db="EMBL/GenBank/DDBJ databases">
        <title>A novel bacterium of genus Bacillus, isolated from South China Sea.</title>
        <authorList>
            <person name="Huang H."/>
            <person name="Mo K."/>
            <person name="Hu Y."/>
        </authorList>
    </citation>
    <scope>NUCLEOTIDE SEQUENCE</scope>
    <source>
        <strain evidence="6">IB182487</strain>
    </source>
</reference>
<protein>
    <submittedName>
        <fullName evidence="6">Aldehyde dehydrogenase family protein</fullName>
    </submittedName>
</protein>